<accession>A0A2R5FBJ3</accession>
<dbReference type="OrthoDB" id="9049811at2"/>
<feature type="transmembrane region" description="Helical" evidence="1">
    <location>
        <begin position="164"/>
        <end position="189"/>
    </location>
</feature>
<proteinExistence type="predicted"/>
<protein>
    <submittedName>
        <fullName evidence="2">Cyclopropane-fatty-acyl-phospholipid synthase</fullName>
    </submittedName>
</protein>
<comment type="caution">
    <text evidence="2">The sequence shown here is derived from an EMBL/GenBank/DDBJ whole genome shotgun (WGS) entry which is preliminary data.</text>
</comment>
<reference evidence="2 3" key="1">
    <citation type="journal article" date="2018" name="Environ. Microbiol.">
        <title>Isolation and genomic characterization of Novimethylophilus kurashikiensis gen. nov. sp. nov., a new lanthanide-dependent methylotrophic species of Methylophilaceae.</title>
        <authorList>
            <person name="Lv H."/>
            <person name="Sahin N."/>
            <person name="Tani A."/>
        </authorList>
    </citation>
    <scope>NUCLEOTIDE SEQUENCE [LARGE SCALE GENOMIC DNA]</scope>
    <source>
        <strain evidence="2 3">La2-4</strain>
    </source>
</reference>
<feature type="transmembrane region" description="Helical" evidence="1">
    <location>
        <begin position="338"/>
        <end position="357"/>
    </location>
</feature>
<organism evidence="2 3">
    <name type="scientific">Novimethylophilus kurashikiensis</name>
    <dbReference type="NCBI Taxonomy" id="1825523"/>
    <lineage>
        <taxon>Bacteria</taxon>
        <taxon>Pseudomonadati</taxon>
        <taxon>Pseudomonadota</taxon>
        <taxon>Betaproteobacteria</taxon>
        <taxon>Nitrosomonadales</taxon>
        <taxon>Methylophilaceae</taxon>
        <taxon>Novimethylophilus</taxon>
    </lineage>
</organism>
<dbReference type="EMBL" id="BDOQ01000006">
    <property type="protein sequence ID" value="GBG14004.1"/>
    <property type="molecule type" value="Genomic_DNA"/>
</dbReference>
<name>A0A2R5FBJ3_9PROT</name>
<keyword evidence="1" id="KW-1133">Transmembrane helix</keyword>
<keyword evidence="1" id="KW-0472">Membrane</keyword>
<evidence type="ECO:0000313" key="3">
    <source>
        <dbReference type="Proteomes" id="UP000245081"/>
    </source>
</evidence>
<sequence length="498" mass="56222">MQSSAMRWLWRLTVLWGTAIFWLAPHPPMIDLPQHAGQIALMRDMLLDQSPWSDLFRINLFTPYLLGYGLALPLSLVMPVVAALKVLLTLAYFAFVLACVQLRRHFDADPRLDWLVLPGFFGFAYHWGFFTFLLAAPIGLWFVFLAEHFSQKPTPRLAVGLTVLGLLLLASHGLVFLFAVAVGGLTLLLRLREISSRALALTPYVVLALACMAYFLINRQINVGMQTDLSAVTSWNGGLMRIPKSIIYTLTAEFSGKAVALWGAAMLGLLATPWLLGQRPQSRRRQAAWMPLAVLVGIFTLAPSNAAGTVFLYQRFALFLLPAYSWIFGGAESARRHIWAMPFLVALCWAVLGVHSLDTWRFGQESADFQHAIDTLPPGQRALMLVFDPDSPAAGTRVYTHYAAWYQAEKQGLVDFNFAWFPPQIVRYRPDRLPGIQPGFEWHPERFDWVKNKGSDYRYFIARSKHPLPERLFDGADCPPQLMLTSGEWQVFEYRGCP</sequence>
<dbReference type="RefSeq" id="WP_146187139.1">
    <property type="nucleotide sequence ID" value="NZ_BDOQ01000006.1"/>
</dbReference>
<evidence type="ECO:0000313" key="2">
    <source>
        <dbReference type="EMBL" id="GBG14004.1"/>
    </source>
</evidence>
<feature type="transmembrane region" description="Helical" evidence="1">
    <location>
        <begin position="198"/>
        <end position="217"/>
    </location>
</feature>
<dbReference type="Proteomes" id="UP000245081">
    <property type="component" value="Unassembled WGS sequence"/>
</dbReference>
<dbReference type="AlphaFoldDB" id="A0A2R5FBJ3"/>
<gene>
    <name evidence="2" type="ORF">NMK_1560</name>
</gene>
<feature type="transmembrane region" description="Helical" evidence="1">
    <location>
        <begin position="76"/>
        <end position="102"/>
    </location>
</feature>
<evidence type="ECO:0000256" key="1">
    <source>
        <dbReference type="SAM" id="Phobius"/>
    </source>
</evidence>
<feature type="transmembrane region" description="Helical" evidence="1">
    <location>
        <begin position="312"/>
        <end position="331"/>
    </location>
</feature>
<keyword evidence="3" id="KW-1185">Reference proteome</keyword>
<feature type="transmembrane region" description="Helical" evidence="1">
    <location>
        <begin position="114"/>
        <end position="144"/>
    </location>
</feature>
<feature type="transmembrane region" description="Helical" evidence="1">
    <location>
        <begin position="288"/>
        <end position="306"/>
    </location>
</feature>
<keyword evidence="1" id="KW-0812">Transmembrane</keyword>
<feature type="transmembrane region" description="Helical" evidence="1">
    <location>
        <begin position="259"/>
        <end position="276"/>
    </location>
</feature>